<protein>
    <submittedName>
        <fullName evidence="3">RNA-binding protein</fullName>
    </submittedName>
</protein>
<organism evidence="3 4">
    <name type="scientific">Sphingomonas hankookensis</name>
    <dbReference type="NCBI Taxonomy" id="563996"/>
    <lineage>
        <taxon>Bacteria</taxon>
        <taxon>Pseudomonadati</taxon>
        <taxon>Pseudomonadota</taxon>
        <taxon>Alphaproteobacteria</taxon>
        <taxon>Sphingomonadales</taxon>
        <taxon>Sphingomonadaceae</taxon>
        <taxon>Sphingomonas</taxon>
    </lineage>
</organism>
<dbReference type="SMART" id="SM00363">
    <property type="entry name" value="S4"/>
    <property type="match status" value="1"/>
</dbReference>
<dbReference type="EMBL" id="LQQO01000034">
    <property type="protein sequence ID" value="KZE11795.1"/>
    <property type="molecule type" value="Genomic_DNA"/>
</dbReference>
<keyword evidence="1" id="KW-0694">RNA-binding</keyword>
<accession>A0ABR5YBY1</accession>
<dbReference type="Pfam" id="PF01479">
    <property type="entry name" value="S4"/>
    <property type="match status" value="1"/>
</dbReference>
<name>A0ABR5YBY1_9SPHN</name>
<dbReference type="Gene3D" id="3.10.290.10">
    <property type="entry name" value="RNA-binding S4 domain"/>
    <property type="match status" value="1"/>
</dbReference>
<evidence type="ECO:0000256" key="1">
    <source>
        <dbReference type="PROSITE-ProRule" id="PRU00182"/>
    </source>
</evidence>
<dbReference type="SUPFAM" id="SSF55174">
    <property type="entry name" value="Alpha-L RNA-binding motif"/>
    <property type="match status" value="1"/>
</dbReference>
<reference evidence="4" key="1">
    <citation type="submission" date="2016-01" db="EMBL/GenBank/DDBJ databases">
        <title>Draft genome of Chromobacterium sp. F49.</title>
        <authorList>
            <person name="Hong K.W."/>
        </authorList>
    </citation>
    <scope>NUCLEOTIDE SEQUENCE [LARGE SCALE GENOMIC DNA]</scope>
    <source>
        <strain evidence="4">CN3</strain>
    </source>
</reference>
<dbReference type="CDD" id="cd00165">
    <property type="entry name" value="S4"/>
    <property type="match status" value="1"/>
</dbReference>
<feature type="domain" description="RNA-binding S4" evidence="2">
    <location>
        <begin position="1"/>
        <end position="66"/>
    </location>
</feature>
<evidence type="ECO:0000259" key="2">
    <source>
        <dbReference type="SMART" id="SM00363"/>
    </source>
</evidence>
<comment type="caution">
    <text evidence="3">The sequence shown here is derived from an EMBL/GenBank/DDBJ whole genome shotgun (WGS) entry which is preliminary data.</text>
</comment>
<dbReference type="Proteomes" id="UP000076609">
    <property type="component" value="Unassembled WGS sequence"/>
</dbReference>
<dbReference type="InterPro" id="IPR036986">
    <property type="entry name" value="S4_RNA-bd_sf"/>
</dbReference>
<dbReference type="PROSITE" id="PS50889">
    <property type="entry name" value="S4"/>
    <property type="match status" value="1"/>
</dbReference>
<gene>
    <name evidence="3" type="ORF">AVT10_05545</name>
</gene>
<sequence length="96" mass="10692">MRLDMFLWYARFAKTRSAAQAIAERGTLRLDGRRIERAHCPVRVGMVIAFPQDARVYILRVEALPIRRGPPAEARTLYTLLEPTGSGPVDGGDDPA</sequence>
<dbReference type="InterPro" id="IPR002942">
    <property type="entry name" value="S4_RNA-bd"/>
</dbReference>
<proteinExistence type="predicted"/>
<evidence type="ECO:0000313" key="3">
    <source>
        <dbReference type="EMBL" id="KZE11795.1"/>
    </source>
</evidence>
<keyword evidence="4" id="KW-1185">Reference proteome</keyword>
<evidence type="ECO:0000313" key="4">
    <source>
        <dbReference type="Proteomes" id="UP000076609"/>
    </source>
</evidence>